<sequence>MEIVLVVLQAVVVIGAIVLGVRVGGVGLGLWGVVGTLILVFVFRLPPGSPPVDAFFIIIAVITASAAMQAAGGIDYLVSIASKVIQANPKRLTYVAPLVAFVFTLLSGTSNIFFALIPVIYETAYRNGQRPERALAASTVTSALGITSSPVSAAMAAYLVLMDGSGFALPRILAITIPAAIVACLVTSFVQQRIGKELLDDPVFLERVRQGRVEIPAALAEQAAARGLIAGGGTAGGLAADGRTADGADASGAAASGSTRTGKRGSDAAPASTKHIEHAVPPGGATAAWIFLTGTFLVVLLGLFPGLRPAFPTGEDGALEPLGMSPVIEMIMFSVALAIILVRKVKPAAIVEQSLLKAGFVAAIALFGIAWMADTFIGANQETIIDPLGDLIDAVPILLAVALFLVAGLTTSQSATTNTLVPIALAAGLAPGVITAMWPSLVGVWLFPANGSQIAAVETDLTGSTKLTQVPVWHSFTIPMLVSWVTVVVVGLLVQLVV</sequence>
<keyword evidence="5" id="KW-0997">Cell inner membrane</keyword>
<dbReference type="EMBL" id="CP094528">
    <property type="protein sequence ID" value="UOE43932.1"/>
    <property type="molecule type" value="Genomic_DNA"/>
</dbReference>
<evidence type="ECO:0000256" key="6">
    <source>
        <dbReference type="ARBA" id="ARBA00022692"/>
    </source>
</evidence>
<feature type="transmembrane region" description="Helical" evidence="10">
    <location>
        <begin position="393"/>
        <end position="411"/>
    </location>
</feature>
<evidence type="ECO:0000256" key="7">
    <source>
        <dbReference type="ARBA" id="ARBA00022989"/>
    </source>
</evidence>
<keyword evidence="4" id="KW-1003">Cell membrane</keyword>
<keyword evidence="12" id="KW-1185">Reference proteome</keyword>
<comment type="subcellular location">
    <subcellularLocation>
        <location evidence="1">Cell inner membrane</location>
        <topology evidence="1">Multi-pass membrane protein</topology>
    </subcellularLocation>
</comment>
<feature type="transmembrane region" description="Helical" evidence="10">
    <location>
        <begin position="354"/>
        <end position="373"/>
    </location>
</feature>
<feature type="transmembrane region" description="Helical" evidence="10">
    <location>
        <begin position="94"/>
        <end position="121"/>
    </location>
</feature>
<evidence type="ECO:0000256" key="3">
    <source>
        <dbReference type="ARBA" id="ARBA00022448"/>
    </source>
</evidence>
<dbReference type="Proteomes" id="UP000832097">
    <property type="component" value="Chromosome"/>
</dbReference>
<feature type="region of interest" description="Disordered" evidence="9">
    <location>
        <begin position="249"/>
        <end position="277"/>
    </location>
</feature>
<organism evidence="11 12">
    <name type="scientific">Agromyces larvae</name>
    <dbReference type="NCBI Taxonomy" id="2929802"/>
    <lineage>
        <taxon>Bacteria</taxon>
        <taxon>Bacillati</taxon>
        <taxon>Actinomycetota</taxon>
        <taxon>Actinomycetes</taxon>
        <taxon>Micrococcales</taxon>
        <taxon>Microbacteriaceae</taxon>
        <taxon>Agromyces</taxon>
    </lineage>
</organism>
<dbReference type="InterPro" id="IPR004668">
    <property type="entry name" value="Anaer_Dcu_memb_transpt"/>
</dbReference>
<gene>
    <name evidence="11" type="ORF">MTO99_17490</name>
</gene>
<keyword evidence="6 10" id="KW-0812">Transmembrane</keyword>
<evidence type="ECO:0000256" key="4">
    <source>
        <dbReference type="ARBA" id="ARBA00022475"/>
    </source>
</evidence>
<evidence type="ECO:0000256" key="5">
    <source>
        <dbReference type="ARBA" id="ARBA00022519"/>
    </source>
</evidence>
<proteinExistence type="inferred from homology"/>
<dbReference type="PANTHER" id="PTHR36106:SF1">
    <property type="entry name" value="ANAEROBIC C4-DICARBOXYLATE TRANSPORTER DCUB"/>
    <property type="match status" value="1"/>
</dbReference>
<feature type="transmembrane region" description="Helical" evidence="10">
    <location>
        <begin position="30"/>
        <end position="47"/>
    </location>
</feature>
<evidence type="ECO:0000256" key="8">
    <source>
        <dbReference type="ARBA" id="ARBA00023136"/>
    </source>
</evidence>
<evidence type="ECO:0000256" key="1">
    <source>
        <dbReference type="ARBA" id="ARBA00004429"/>
    </source>
</evidence>
<feature type="transmembrane region" description="Helical" evidence="10">
    <location>
        <begin position="423"/>
        <end position="447"/>
    </location>
</feature>
<feature type="transmembrane region" description="Helical" evidence="10">
    <location>
        <begin position="54"/>
        <end position="74"/>
    </location>
</feature>
<comment type="similarity">
    <text evidence="2">Belongs to the DcuA/DcuB transporter (TC 2.A.13.1) family.</text>
</comment>
<accession>A0ABY4BXI6</accession>
<evidence type="ECO:0000313" key="12">
    <source>
        <dbReference type="Proteomes" id="UP000832097"/>
    </source>
</evidence>
<feature type="transmembrane region" description="Helical" evidence="10">
    <location>
        <begin position="324"/>
        <end position="342"/>
    </location>
</feature>
<protein>
    <submittedName>
        <fullName evidence="11">Anaerobic C4-dicarboxylate transporter family protein</fullName>
    </submittedName>
</protein>
<evidence type="ECO:0000313" key="11">
    <source>
        <dbReference type="EMBL" id="UOE43932.1"/>
    </source>
</evidence>
<evidence type="ECO:0000256" key="10">
    <source>
        <dbReference type="SAM" id="Phobius"/>
    </source>
</evidence>
<dbReference type="Pfam" id="PF03605">
    <property type="entry name" value="DcuA_DcuB"/>
    <property type="match status" value="2"/>
</dbReference>
<keyword evidence="8 10" id="KW-0472">Membrane</keyword>
<feature type="compositionally biased region" description="Low complexity" evidence="9">
    <location>
        <begin position="249"/>
        <end position="260"/>
    </location>
</feature>
<reference evidence="11 12" key="1">
    <citation type="submission" date="2022-03" db="EMBL/GenBank/DDBJ databases">
        <title>Mucilaginibacter sp. isolated from the gut of Protaetia brevitarsis seulensis larvae.</title>
        <authorList>
            <person name="Won M."/>
            <person name="Kim S.-J."/>
            <person name="Kwon S.-W."/>
        </authorList>
    </citation>
    <scope>NUCLEOTIDE SEQUENCE [LARGE SCALE GENOMIC DNA]</scope>
    <source>
        <strain evidence="11 12">CFWR-12</strain>
    </source>
</reference>
<feature type="transmembrane region" description="Helical" evidence="10">
    <location>
        <begin position="476"/>
        <end position="497"/>
    </location>
</feature>
<dbReference type="RefSeq" id="WP_243555361.1">
    <property type="nucleotide sequence ID" value="NZ_CP094528.1"/>
</dbReference>
<feature type="transmembrane region" description="Helical" evidence="10">
    <location>
        <begin position="284"/>
        <end position="304"/>
    </location>
</feature>
<dbReference type="PANTHER" id="PTHR36106">
    <property type="entry name" value="ANAEROBIC C4-DICARBOXYLATE TRANSPORTER DCUB"/>
    <property type="match status" value="1"/>
</dbReference>
<feature type="transmembrane region" description="Helical" evidence="10">
    <location>
        <begin position="172"/>
        <end position="190"/>
    </location>
</feature>
<keyword evidence="3" id="KW-0813">Transport</keyword>
<evidence type="ECO:0000256" key="2">
    <source>
        <dbReference type="ARBA" id="ARBA00006413"/>
    </source>
</evidence>
<name>A0ABY4BXI6_9MICO</name>
<keyword evidence="7 10" id="KW-1133">Transmembrane helix</keyword>
<evidence type="ECO:0000256" key="9">
    <source>
        <dbReference type="SAM" id="MobiDB-lite"/>
    </source>
</evidence>